<dbReference type="RefSeq" id="WP_015258374.1">
    <property type="nucleotide sequence ID" value="NC_019902.2"/>
</dbReference>
<protein>
    <recommendedName>
        <fullName evidence="1">ATP-dependent Clp protease adapter protein ClpS</fullName>
    </recommendedName>
</protein>
<name>L0DW37_THIND</name>
<dbReference type="NCBIfam" id="NF000669">
    <property type="entry name" value="PRK00033.1-2"/>
    <property type="match status" value="1"/>
</dbReference>
<evidence type="ECO:0000313" key="3">
    <source>
        <dbReference type="EMBL" id="AGA33243.1"/>
    </source>
</evidence>
<dbReference type="FunFam" id="3.30.1390.10:FF:000002">
    <property type="entry name" value="ATP-dependent Clp protease adapter protein ClpS"/>
    <property type="match status" value="1"/>
</dbReference>
<keyword evidence="4" id="KW-1185">Reference proteome</keyword>
<dbReference type="NCBIfam" id="NF000670">
    <property type="entry name" value="PRK00033.1-3"/>
    <property type="match status" value="1"/>
</dbReference>
<feature type="domain" description="Adaptor protein ClpS core" evidence="2">
    <location>
        <begin position="24"/>
        <end position="103"/>
    </location>
</feature>
<keyword evidence="3" id="KW-0378">Hydrolase</keyword>
<dbReference type="SUPFAM" id="SSF54736">
    <property type="entry name" value="ClpS-like"/>
    <property type="match status" value="1"/>
</dbReference>
<dbReference type="EMBL" id="CP003989">
    <property type="protein sequence ID" value="AGA33243.1"/>
    <property type="molecule type" value="Genomic_DNA"/>
</dbReference>
<dbReference type="InterPro" id="IPR014719">
    <property type="entry name" value="Ribosomal_bL12_C/ClpS-like"/>
</dbReference>
<keyword evidence="3" id="KW-0645">Protease</keyword>
<dbReference type="STRING" id="1255043.TVNIR_1577"/>
<dbReference type="KEGG" id="tni:TVNIR_1577"/>
<proteinExistence type="inferred from homology"/>
<gene>
    <name evidence="3" type="primary">clpS [H]</name>
    <name evidence="1" type="synonym">clpS</name>
    <name evidence="3" type="ordered locus">TVNIR_1577</name>
</gene>
<dbReference type="GO" id="GO:0006508">
    <property type="term" value="P:proteolysis"/>
    <property type="evidence" value="ECO:0007669"/>
    <property type="project" value="UniProtKB-UniRule"/>
</dbReference>
<evidence type="ECO:0000256" key="1">
    <source>
        <dbReference type="HAMAP-Rule" id="MF_00302"/>
    </source>
</evidence>
<evidence type="ECO:0000313" key="4">
    <source>
        <dbReference type="Proteomes" id="UP000010809"/>
    </source>
</evidence>
<reference evidence="3" key="1">
    <citation type="submission" date="2015-12" db="EMBL/GenBank/DDBJ databases">
        <authorList>
            <person name="Tikhonova T.V."/>
            <person name="Pavlov A.R."/>
            <person name="Beletsky A.V."/>
            <person name="Mardanov A.V."/>
            <person name="Sorokin D.Y."/>
            <person name="Ravin N.V."/>
            <person name="Popov V.O."/>
        </authorList>
    </citation>
    <scope>NUCLEOTIDE SEQUENCE</scope>
    <source>
        <strain evidence="3">DSM 14787</strain>
    </source>
</reference>
<dbReference type="Proteomes" id="UP000010809">
    <property type="component" value="Chromosome"/>
</dbReference>
<dbReference type="PANTHER" id="PTHR33473:SF19">
    <property type="entry name" value="ATP-DEPENDENT CLP PROTEASE ADAPTER PROTEIN CLPS"/>
    <property type="match status" value="1"/>
</dbReference>
<dbReference type="PANTHER" id="PTHR33473">
    <property type="entry name" value="ATP-DEPENDENT CLP PROTEASE ADAPTER PROTEIN CLPS1, CHLOROPLASTIC"/>
    <property type="match status" value="1"/>
</dbReference>
<dbReference type="eggNOG" id="COG2127">
    <property type="taxonomic scope" value="Bacteria"/>
</dbReference>
<comment type="similarity">
    <text evidence="1">Belongs to the ClpS family.</text>
</comment>
<evidence type="ECO:0000259" key="2">
    <source>
        <dbReference type="Pfam" id="PF02617"/>
    </source>
</evidence>
<accession>L0DW37</accession>
<dbReference type="Gene3D" id="3.30.1390.10">
    <property type="match status" value="1"/>
</dbReference>
<dbReference type="InterPro" id="IPR022935">
    <property type="entry name" value="ClpS"/>
</dbReference>
<dbReference type="NCBIfam" id="NF000672">
    <property type="entry name" value="PRK00033.1-5"/>
    <property type="match status" value="1"/>
</dbReference>
<dbReference type="InterPro" id="IPR003769">
    <property type="entry name" value="ClpS_core"/>
</dbReference>
<dbReference type="HAMAP" id="MF_00302">
    <property type="entry name" value="ClpS"/>
    <property type="match status" value="1"/>
</dbReference>
<dbReference type="HOGENOM" id="CLU_134358_2_1_6"/>
<dbReference type="Pfam" id="PF02617">
    <property type="entry name" value="ClpS"/>
    <property type="match status" value="1"/>
</dbReference>
<sequence>MTDPKHRTGVDESIAVDESRPELKPPRRFKVVLINDDYTPMEFVVEVLETFFAMDRERATRVMLHVHTRGKGVCGIFSRDVAETKVAQVNDYARHHQHPLLCSMEEA</sequence>
<dbReference type="GO" id="GO:0008233">
    <property type="term" value="F:peptidase activity"/>
    <property type="evidence" value="ECO:0007669"/>
    <property type="project" value="UniProtKB-KW"/>
</dbReference>
<dbReference type="PATRIC" id="fig|1255043.3.peg.1597"/>
<dbReference type="AlphaFoldDB" id="L0DW37"/>
<comment type="function">
    <text evidence="1">Involved in the modulation of the specificity of the ClpAP-mediated ATP-dependent protein degradation.</text>
</comment>
<dbReference type="GO" id="GO:0030163">
    <property type="term" value="P:protein catabolic process"/>
    <property type="evidence" value="ECO:0007669"/>
    <property type="project" value="InterPro"/>
</dbReference>
<organism evidence="3 4">
    <name type="scientific">Thioalkalivibrio nitratireducens (strain DSM 14787 / UNIQEM 213 / ALEN2)</name>
    <dbReference type="NCBI Taxonomy" id="1255043"/>
    <lineage>
        <taxon>Bacteria</taxon>
        <taxon>Pseudomonadati</taxon>
        <taxon>Pseudomonadota</taxon>
        <taxon>Gammaproteobacteria</taxon>
        <taxon>Chromatiales</taxon>
        <taxon>Ectothiorhodospiraceae</taxon>
        <taxon>Thioalkalivibrio</taxon>
    </lineage>
</organism>
<comment type="subunit">
    <text evidence="1">Binds to the N-terminal domain of the chaperone ClpA.</text>
</comment>
<dbReference type="OrthoDB" id="9796121at2"/>